<accession>A0ABP5ECD3</accession>
<organism evidence="2 3">
    <name type="scientific">Amycolatopsis minnesotensis</name>
    <dbReference type="NCBI Taxonomy" id="337894"/>
    <lineage>
        <taxon>Bacteria</taxon>
        <taxon>Bacillati</taxon>
        <taxon>Actinomycetota</taxon>
        <taxon>Actinomycetes</taxon>
        <taxon>Pseudonocardiales</taxon>
        <taxon>Pseudonocardiaceae</taxon>
        <taxon>Amycolatopsis</taxon>
    </lineage>
</organism>
<dbReference type="Proteomes" id="UP001501116">
    <property type="component" value="Unassembled WGS sequence"/>
</dbReference>
<evidence type="ECO:0000313" key="2">
    <source>
        <dbReference type="EMBL" id="GAA1994773.1"/>
    </source>
</evidence>
<sequence>MLFLERTRQLPTPQLPGQPELPDEATSPVFQLEAHIPSEAGDKLASIEFSTPYESRGPQFRAMVLAMASSVSFEPPAVAEDVSTKFEQVLG</sequence>
<feature type="region of interest" description="Disordered" evidence="1">
    <location>
        <begin position="1"/>
        <end position="25"/>
    </location>
</feature>
<evidence type="ECO:0000313" key="3">
    <source>
        <dbReference type="Proteomes" id="UP001501116"/>
    </source>
</evidence>
<protein>
    <submittedName>
        <fullName evidence="2">Uncharacterized protein</fullName>
    </submittedName>
</protein>
<gene>
    <name evidence="2" type="ORF">GCM10009754_87640</name>
</gene>
<keyword evidence="3" id="KW-1185">Reference proteome</keyword>
<name>A0ABP5ECD3_9PSEU</name>
<dbReference type="EMBL" id="BAAANN010000085">
    <property type="protein sequence ID" value="GAA1994773.1"/>
    <property type="molecule type" value="Genomic_DNA"/>
</dbReference>
<dbReference type="RefSeq" id="WP_344432218.1">
    <property type="nucleotide sequence ID" value="NZ_BAAANN010000085.1"/>
</dbReference>
<reference evidence="3" key="1">
    <citation type="journal article" date="2019" name="Int. J. Syst. Evol. Microbiol.">
        <title>The Global Catalogue of Microorganisms (GCM) 10K type strain sequencing project: providing services to taxonomists for standard genome sequencing and annotation.</title>
        <authorList>
            <consortium name="The Broad Institute Genomics Platform"/>
            <consortium name="The Broad Institute Genome Sequencing Center for Infectious Disease"/>
            <person name="Wu L."/>
            <person name="Ma J."/>
        </authorList>
    </citation>
    <scope>NUCLEOTIDE SEQUENCE [LARGE SCALE GENOMIC DNA]</scope>
    <source>
        <strain evidence="3">JCM 14545</strain>
    </source>
</reference>
<evidence type="ECO:0000256" key="1">
    <source>
        <dbReference type="SAM" id="MobiDB-lite"/>
    </source>
</evidence>
<comment type="caution">
    <text evidence="2">The sequence shown here is derived from an EMBL/GenBank/DDBJ whole genome shotgun (WGS) entry which is preliminary data.</text>
</comment>
<proteinExistence type="predicted"/>